<reference evidence="1" key="1">
    <citation type="journal article" date="2023" name="G3 (Bethesda)">
        <title>A reference genome for the long-term kleptoplast-retaining sea slug Elysia crispata morphotype clarki.</title>
        <authorList>
            <person name="Eastman K.E."/>
            <person name="Pendleton A.L."/>
            <person name="Shaikh M.A."/>
            <person name="Suttiyut T."/>
            <person name="Ogas R."/>
            <person name="Tomko P."/>
            <person name="Gavelis G."/>
            <person name="Widhalm J.R."/>
            <person name="Wisecaver J.H."/>
        </authorList>
    </citation>
    <scope>NUCLEOTIDE SEQUENCE</scope>
    <source>
        <strain evidence="1">ECLA1</strain>
    </source>
</reference>
<accession>A0AAE1BCG1</accession>
<organism evidence="1 2">
    <name type="scientific">Elysia crispata</name>
    <name type="common">lettuce slug</name>
    <dbReference type="NCBI Taxonomy" id="231223"/>
    <lineage>
        <taxon>Eukaryota</taxon>
        <taxon>Metazoa</taxon>
        <taxon>Spiralia</taxon>
        <taxon>Lophotrochozoa</taxon>
        <taxon>Mollusca</taxon>
        <taxon>Gastropoda</taxon>
        <taxon>Heterobranchia</taxon>
        <taxon>Euthyneura</taxon>
        <taxon>Panpulmonata</taxon>
        <taxon>Sacoglossa</taxon>
        <taxon>Placobranchoidea</taxon>
        <taxon>Plakobranchidae</taxon>
        <taxon>Elysia</taxon>
    </lineage>
</organism>
<evidence type="ECO:0000313" key="1">
    <source>
        <dbReference type="EMBL" id="KAK3802776.1"/>
    </source>
</evidence>
<gene>
    <name evidence="1" type="ORF">RRG08_012290</name>
</gene>
<keyword evidence="2" id="KW-1185">Reference proteome</keyword>
<sequence>MKPPSLVHSQNDGPNYPWKEVGYHKDGVGSLLGSEDPVIPGHLWLPETGALDTRPGAASGLSCNSSNLNTVASELSVSTTRVSGELISASVAAHSLTVSFANSSLPGPETALSLEVGECNSWERKGQLSLECLLQSSLGVFSLVFANAIEQVLVKRSIAQYQYHHSEVIHRGPNRLKPYIGALSRPSVLSQDHRQPVTLPRDDKINQHSHFTWLSGRLYRLPTCIIYTCCRILQVAGYEDKSAGIVGGAGYVRQDKTVRTYELLDMKTRVRGLWVRLDMSAKTRQ</sequence>
<dbReference type="AlphaFoldDB" id="A0AAE1BCG1"/>
<evidence type="ECO:0000313" key="2">
    <source>
        <dbReference type="Proteomes" id="UP001283361"/>
    </source>
</evidence>
<name>A0AAE1BCG1_9GAST</name>
<dbReference type="EMBL" id="JAWDGP010000216">
    <property type="protein sequence ID" value="KAK3802776.1"/>
    <property type="molecule type" value="Genomic_DNA"/>
</dbReference>
<dbReference type="Proteomes" id="UP001283361">
    <property type="component" value="Unassembled WGS sequence"/>
</dbReference>
<proteinExistence type="predicted"/>
<protein>
    <submittedName>
        <fullName evidence="1">Uncharacterized protein</fullName>
    </submittedName>
</protein>
<comment type="caution">
    <text evidence="1">The sequence shown here is derived from an EMBL/GenBank/DDBJ whole genome shotgun (WGS) entry which is preliminary data.</text>
</comment>